<keyword evidence="2" id="KW-1133">Transmembrane helix</keyword>
<keyword evidence="1" id="KW-0802">TPR repeat</keyword>
<dbReference type="InterPro" id="IPR011990">
    <property type="entry name" value="TPR-like_helical_dom_sf"/>
</dbReference>
<evidence type="ECO:0000313" key="3">
    <source>
        <dbReference type="EMBL" id="AFN75518.1"/>
    </source>
</evidence>
<dbReference type="PATRIC" id="fig|1191523.3.peg.2417"/>
<dbReference type="SMART" id="SM00028">
    <property type="entry name" value="TPR"/>
    <property type="match status" value="2"/>
</dbReference>
<evidence type="ECO:0000256" key="1">
    <source>
        <dbReference type="PROSITE-ProRule" id="PRU00339"/>
    </source>
</evidence>
<keyword evidence="2" id="KW-0812">Transmembrane</keyword>
<feature type="transmembrane region" description="Helical" evidence="2">
    <location>
        <begin position="36"/>
        <end position="54"/>
    </location>
</feature>
<dbReference type="STRING" id="1191523.MROS_2288"/>
<dbReference type="Proteomes" id="UP000009011">
    <property type="component" value="Chromosome"/>
</dbReference>
<evidence type="ECO:0000256" key="2">
    <source>
        <dbReference type="SAM" id="Phobius"/>
    </source>
</evidence>
<proteinExistence type="predicted"/>
<dbReference type="Gene3D" id="1.25.40.10">
    <property type="entry name" value="Tetratricopeptide repeat domain"/>
    <property type="match status" value="2"/>
</dbReference>
<dbReference type="EMBL" id="CP003557">
    <property type="protein sequence ID" value="AFN75518.1"/>
    <property type="molecule type" value="Genomic_DNA"/>
</dbReference>
<dbReference type="KEGG" id="mro:MROS_2288"/>
<dbReference type="PROSITE" id="PS50005">
    <property type="entry name" value="TPR"/>
    <property type="match status" value="1"/>
</dbReference>
<dbReference type="InterPro" id="IPR019734">
    <property type="entry name" value="TPR_rpt"/>
</dbReference>
<dbReference type="eggNOG" id="COG1729">
    <property type="taxonomic scope" value="Bacteria"/>
</dbReference>
<protein>
    <submittedName>
        <fullName evidence="3">Tetratricopeptide domain protein</fullName>
    </submittedName>
</protein>
<accession>I7A2U4</accession>
<dbReference type="Pfam" id="PF14559">
    <property type="entry name" value="TPR_19"/>
    <property type="match status" value="1"/>
</dbReference>
<dbReference type="HOGENOM" id="CLU_096069_1_1_10"/>
<sequence length="229" mass="26106">MLQKKKKITKKEIKQDTLVTTFYKFNTFFQEHQMKIYIGAAVFALIIVAVVLYSNKKENDNLMAATLLTKVIPFYDAAQYEQAIAGDKAQNITGLKEIVDRYEGTEQGETAKIYLANCYLLTGKIDEAYELYDDYGGSNPLLKATSLAGKAAYYEVKEEYEDAAEFYRKAASVTKENPSNPEYLLKAGIALLNANQKEEAKKIFLKIQEEYKDYPQMQEVNRYLALAEN</sequence>
<keyword evidence="4" id="KW-1185">Reference proteome</keyword>
<dbReference type="SUPFAM" id="SSF48452">
    <property type="entry name" value="TPR-like"/>
    <property type="match status" value="1"/>
</dbReference>
<name>I7A2U4_MELRP</name>
<organism evidence="3 4">
    <name type="scientific">Melioribacter roseus (strain DSM 23840 / JCM 17771 / VKM B-2668 / P3M-2)</name>
    <dbReference type="NCBI Taxonomy" id="1191523"/>
    <lineage>
        <taxon>Bacteria</taxon>
        <taxon>Pseudomonadati</taxon>
        <taxon>Ignavibacteriota</taxon>
        <taxon>Ignavibacteria</taxon>
        <taxon>Ignavibacteriales</taxon>
        <taxon>Melioribacteraceae</taxon>
        <taxon>Melioribacter</taxon>
    </lineage>
</organism>
<feature type="repeat" description="TPR" evidence="1">
    <location>
        <begin position="144"/>
        <end position="177"/>
    </location>
</feature>
<keyword evidence="2" id="KW-0472">Membrane</keyword>
<dbReference type="AlphaFoldDB" id="I7A2U4"/>
<evidence type="ECO:0000313" key="4">
    <source>
        <dbReference type="Proteomes" id="UP000009011"/>
    </source>
</evidence>
<gene>
    <name evidence="3" type="ordered locus">MROS_2288</name>
</gene>
<reference evidence="3 4" key="1">
    <citation type="journal article" date="2013" name="PLoS ONE">
        <title>Genomic analysis of Melioribacter roseus, facultatively anaerobic organotrophic bacterium representing a novel deep lineage within Bacteriodetes/Chlorobi group.</title>
        <authorList>
            <person name="Kadnikov V.V."/>
            <person name="Mardanov A.V."/>
            <person name="Podosokorskaya O.A."/>
            <person name="Gavrilov S.N."/>
            <person name="Kublanov I.V."/>
            <person name="Beletsky A.V."/>
            <person name="Bonch-Osmolovskaya E.A."/>
            <person name="Ravin N.V."/>
        </authorList>
    </citation>
    <scope>NUCLEOTIDE SEQUENCE [LARGE SCALE GENOMIC DNA]</scope>
    <source>
        <strain evidence="4">JCM 17771 / P3M-2</strain>
    </source>
</reference>